<feature type="domain" description="DUF6398" evidence="1">
    <location>
        <begin position="12"/>
        <end position="117"/>
    </location>
</feature>
<dbReference type="EMBL" id="QUNF01000027">
    <property type="protein sequence ID" value="REG81355.1"/>
    <property type="molecule type" value="Genomic_DNA"/>
</dbReference>
<reference evidence="2 3" key="1">
    <citation type="submission" date="2018-08" db="EMBL/GenBank/DDBJ databases">
        <title>Genomic Encyclopedia of Archaeal and Bacterial Type Strains, Phase II (KMG-II): from individual species to whole genera.</title>
        <authorList>
            <person name="Goeker M."/>
        </authorList>
    </citation>
    <scope>NUCLEOTIDE SEQUENCE [LARGE SCALE GENOMIC DNA]</scope>
    <source>
        <strain evidence="2 3">DSM 15986</strain>
    </source>
</reference>
<accession>A0A3E0DFM6</accession>
<gene>
    <name evidence="2" type="ORF">C8N25_1273</name>
</gene>
<dbReference type="AlphaFoldDB" id="A0A3E0DFM6"/>
<protein>
    <recommendedName>
        <fullName evidence="1">DUF6398 domain-containing protein</fullName>
    </recommendedName>
</protein>
<comment type="caution">
    <text evidence="2">The sequence shown here is derived from an EMBL/GenBank/DDBJ whole genome shotgun (WGS) entry which is preliminary data.</text>
</comment>
<dbReference type="Proteomes" id="UP000256405">
    <property type="component" value="Unassembled WGS sequence"/>
</dbReference>
<evidence type="ECO:0000313" key="2">
    <source>
        <dbReference type="EMBL" id="REG81355.1"/>
    </source>
</evidence>
<organism evidence="2 3">
    <name type="scientific">Algoriphagus antarcticus</name>
    <dbReference type="NCBI Taxonomy" id="238540"/>
    <lineage>
        <taxon>Bacteria</taxon>
        <taxon>Pseudomonadati</taxon>
        <taxon>Bacteroidota</taxon>
        <taxon>Cytophagia</taxon>
        <taxon>Cytophagales</taxon>
        <taxon>Cyclobacteriaceae</taxon>
        <taxon>Algoriphagus</taxon>
    </lineage>
</organism>
<proteinExistence type="predicted"/>
<dbReference type="Pfam" id="PF19935">
    <property type="entry name" value="DUF6398"/>
    <property type="match status" value="1"/>
</dbReference>
<dbReference type="RefSeq" id="WP_205635883.1">
    <property type="nucleotide sequence ID" value="NZ_MSSW01000057.1"/>
</dbReference>
<name>A0A3E0DFM6_9BACT</name>
<dbReference type="InterPro" id="IPR045651">
    <property type="entry name" value="DUF6398"/>
</dbReference>
<evidence type="ECO:0000313" key="3">
    <source>
        <dbReference type="Proteomes" id="UP000256405"/>
    </source>
</evidence>
<evidence type="ECO:0000259" key="1">
    <source>
        <dbReference type="Pfam" id="PF19935"/>
    </source>
</evidence>
<sequence>MDKQKIKEQQQKILELVREFCSKKLDEDYFELSERLIQKLGRKRNVPFATGQPQVWAAATIHALGTINFLFDKSFEPYVSIDEINDFFGTTKSTTGNKSKQIRDLLKLDRWDKEFSTRRMSESNPFSNLVMVDGFIVSVDTLPEQYQLAVRQARAEGKDISFTTS</sequence>
<keyword evidence="3" id="KW-1185">Reference proteome</keyword>